<dbReference type="EMBL" id="CCKQ01018757">
    <property type="protein sequence ID" value="CDW90741.1"/>
    <property type="molecule type" value="Genomic_DNA"/>
</dbReference>
<proteinExistence type="predicted"/>
<organism evidence="2 3">
    <name type="scientific">Stylonychia lemnae</name>
    <name type="common">Ciliate</name>
    <dbReference type="NCBI Taxonomy" id="5949"/>
    <lineage>
        <taxon>Eukaryota</taxon>
        <taxon>Sar</taxon>
        <taxon>Alveolata</taxon>
        <taxon>Ciliophora</taxon>
        <taxon>Intramacronucleata</taxon>
        <taxon>Spirotrichea</taxon>
        <taxon>Stichotrichia</taxon>
        <taxon>Sporadotrichida</taxon>
        <taxon>Oxytrichidae</taxon>
        <taxon>Stylonychinae</taxon>
        <taxon>Stylonychia</taxon>
    </lineage>
</organism>
<dbReference type="AlphaFoldDB" id="A0A078B925"/>
<gene>
    <name evidence="2" type="primary">Contig1825.g1977</name>
    <name evidence="2" type="ORF">STYLEM_19887</name>
</gene>
<name>A0A078B925_STYLE</name>
<reference evidence="2 3" key="1">
    <citation type="submission" date="2014-06" db="EMBL/GenBank/DDBJ databases">
        <authorList>
            <person name="Swart Estienne"/>
        </authorList>
    </citation>
    <scope>NUCLEOTIDE SEQUENCE [LARGE SCALE GENOMIC DNA]</scope>
    <source>
        <strain evidence="2 3">130c</strain>
    </source>
</reference>
<keyword evidence="1" id="KW-0732">Signal</keyword>
<feature type="signal peptide" evidence="1">
    <location>
        <begin position="1"/>
        <end position="23"/>
    </location>
</feature>
<evidence type="ECO:0000313" key="2">
    <source>
        <dbReference type="EMBL" id="CDW90741.1"/>
    </source>
</evidence>
<accession>A0A078B925</accession>
<sequence length="129" mass="14771">MLLRLVILVLLNLCSKRILVVKARQIKMIDCKKCFENAQKLRQAIKPPAKRQNFIQNQQVAEETFDIKFQGQSGYTILAQENKVKLRAEKIISNYNGKSGSIKIELCAVPVQIQKSNDWYKKAFGFVIG</sequence>
<evidence type="ECO:0000256" key="1">
    <source>
        <dbReference type="SAM" id="SignalP"/>
    </source>
</evidence>
<protein>
    <recommendedName>
        <fullName evidence="4">HMA domain-containing protein</fullName>
    </recommendedName>
</protein>
<feature type="chain" id="PRO_5001729949" description="HMA domain-containing protein" evidence="1">
    <location>
        <begin position="24"/>
        <end position="129"/>
    </location>
</feature>
<keyword evidence="3" id="KW-1185">Reference proteome</keyword>
<evidence type="ECO:0000313" key="3">
    <source>
        <dbReference type="Proteomes" id="UP000039865"/>
    </source>
</evidence>
<evidence type="ECO:0008006" key="4">
    <source>
        <dbReference type="Google" id="ProtNLM"/>
    </source>
</evidence>
<dbReference type="Proteomes" id="UP000039865">
    <property type="component" value="Unassembled WGS sequence"/>
</dbReference>
<dbReference type="InParanoid" id="A0A078B925"/>